<evidence type="ECO:0000313" key="2">
    <source>
        <dbReference type="Proteomes" id="UP001060085"/>
    </source>
</evidence>
<organism evidence="1 2">
    <name type="scientific">Catharanthus roseus</name>
    <name type="common">Madagascar periwinkle</name>
    <name type="synonym">Vinca rosea</name>
    <dbReference type="NCBI Taxonomy" id="4058"/>
    <lineage>
        <taxon>Eukaryota</taxon>
        <taxon>Viridiplantae</taxon>
        <taxon>Streptophyta</taxon>
        <taxon>Embryophyta</taxon>
        <taxon>Tracheophyta</taxon>
        <taxon>Spermatophyta</taxon>
        <taxon>Magnoliopsida</taxon>
        <taxon>eudicotyledons</taxon>
        <taxon>Gunneridae</taxon>
        <taxon>Pentapetalae</taxon>
        <taxon>asterids</taxon>
        <taxon>lamiids</taxon>
        <taxon>Gentianales</taxon>
        <taxon>Apocynaceae</taxon>
        <taxon>Rauvolfioideae</taxon>
        <taxon>Vinceae</taxon>
        <taxon>Catharanthinae</taxon>
        <taxon>Catharanthus</taxon>
    </lineage>
</organism>
<proteinExistence type="predicted"/>
<accession>A0ACC0C2M2</accession>
<keyword evidence="2" id="KW-1185">Reference proteome</keyword>
<reference evidence="2" key="1">
    <citation type="journal article" date="2023" name="Nat. Plants">
        <title>Single-cell RNA sequencing provides a high-resolution roadmap for understanding the multicellular compartmentation of specialized metabolism.</title>
        <authorList>
            <person name="Sun S."/>
            <person name="Shen X."/>
            <person name="Li Y."/>
            <person name="Li Y."/>
            <person name="Wang S."/>
            <person name="Li R."/>
            <person name="Zhang H."/>
            <person name="Shen G."/>
            <person name="Guo B."/>
            <person name="Wei J."/>
            <person name="Xu J."/>
            <person name="St-Pierre B."/>
            <person name="Chen S."/>
            <person name="Sun C."/>
        </authorList>
    </citation>
    <scope>NUCLEOTIDE SEQUENCE [LARGE SCALE GENOMIC DNA]</scope>
</reference>
<name>A0ACC0C2M2_CATRO</name>
<gene>
    <name evidence="1" type="ORF">M9H77_09953</name>
</gene>
<sequence>MCTRIYVALGYVDSYGPRLHGWIDHYPPLNVLISLKKSGCVRNNQNIQTQYSNQSIAMDQGNFMATTIRSVTIRSQKQEQFKELKKKSTKDFAPFCTSRFCSCVTRRHLIQGFGSLLLPIGPSIASDLPPNDPLV</sequence>
<dbReference type="EMBL" id="CM044702">
    <property type="protein sequence ID" value="KAI5679003.1"/>
    <property type="molecule type" value="Genomic_DNA"/>
</dbReference>
<dbReference type="Proteomes" id="UP001060085">
    <property type="component" value="Linkage Group LG02"/>
</dbReference>
<evidence type="ECO:0000313" key="1">
    <source>
        <dbReference type="EMBL" id="KAI5679003.1"/>
    </source>
</evidence>
<protein>
    <submittedName>
        <fullName evidence="1">Uncharacterized protein</fullName>
    </submittedName>
</protein>
<comment type="caution">
    <text evidence="1">The sequence shown here is derived from an EMBL/GenBank/DDBJ whole genome shotgun (WGS) entry which is preliminary data.</text>
</comment>